<feature type="transmembrane region" description="Helical" evidence="6">
    <location>
        <begin position="406"/>
        <end position="426"/>
    </location>
</feature>
<evidence type="ECO:0000259" key="7">
    <source>
        <dbReference type="PROSITE" id="PS50850"/>
    </source>
</evidence>
<dbReference type="InterPro" id="IPR020846">
    <property type="entry name" value="MFS_dom"/>
</dbReference>
<gene>
    <name evidence="8" type="ORF">EF384_05905</name>
</gene>
<evidence type="ECO:0000256" key="4">
    <source>
        <dbReference type="ARBA" id="ARBA00022989"/>
    </source>
</evidence>
<proteinExistence type="predicted"/>
<reference evidence="8 9" key="1">
    <citation type="submission" date="2018-11" db="EMBL/GenBank/DDBJ databases">
        <title>Aerococcus sp. SJQ22, whole genome shotgun sequence.</title>
        <authorList>
            <person name="Sun L."/>
            <person name="Gao X."/>
            <person name="Chen W."/>
            <person name="Huang K."/>
        </authorList>
    </citation>
    <scope>NUCLEOTIDE SEQUENCE [LARGE SCALE GENOMIC DNA]</scope>
    <source>
        <strain evidence="8 9">SJQ22</strain>
    </source>
</reference>
<keyword evidence="9" id="KW-1185">Reference proteome</keyword>
<dbReference type="Pfam" id="PF07690">
    <property type="entry name" value="MFS_1"/>
    <property type="match status" value="1"/>
</dbReference>
<dbReference type="InterPro" id="IPR036259">
    <property type="entry name" value="MFS_trans_sf"/>
</dbReference>
<evidence type="ECO:0000256" key="1">
    <source>
        <dbReference type="ARBA" id="ARBA00004651"/>
    </source>
</evidence>
<dbReference type="Gene3D" id="1.20.1250.20">
    <property type="entry name" value="MFS general substrate transporter like domains"/>
    <property type="match status" value="1"/>
</dbReference>
<feature type="transmembrane region" description="Helical" evidence="6">
    <location>
        <begin position="318"/>
        <end position="337"/>
    </location>
</feature>
<feature type="transmembrane region" description="Helical" evidence="6">
    <location>
        <begin position="381"/>
        <end position="400"/>
    </location>
</feature>
<organism evidence="8 9">
    <name type="scientific">Aerococcus agrisoli</name>
    <dbReference type="NCBI Taxonomy" id="2487350"/>
    <lineage>
        <taxon>Bacteria</taxon>
        <taxon>Bacillati</taxon>
        <taxon>Bacillota</taxon>
        <taxon>Bacilli</taxon>
        <taxon>Lactobacillales</taxon>
        <taxon>Aerococcaceae</taxon>
        <taxon>Aerococcus</taxon>
    </lineage>
</organism>
<comment type="caution">
    <text evidence="8">The sequence shown here is derived from an EMBL/GenBank/DDBJ whole genome shotgun (WGS) entry which is preliminary data.</text>
</comment>
<evidence type="ECO:0000256" key="2">
    <source>
        <dbReference type="ARBA" id="ARBA00022448"/>
    </source>
</evidence>
<feature type="domain" description="Major facilitator superfamily (MFS) profile" evidence="7">
    <location>
        <begin position="39"/>
        <end position="431"/>
    </location>
</feature>
<feature type="transmembrane region" description="Helical" evidence="6">
    <location>
        <begin position="343"/>
        <end position="369"/>
    </location>
</feature>
<dbReference type="OrthoDB" id="9787026at2"/>
<keyword evidence="3 6" id="KW-0812">Transmembrane</keyword>
<dbReference type="EMBL" id="RKMG01000016">
    <property type="protein sequence ID" value="RPA60433.1"/>
    <property type="molecule type" value="Genomic_DNA"/>
</dbReference>
<keyword evidence="2" id="KW-0813">Transport</keyword>
<feature type="transmembrane region" description="Helical" evidence="6">
    <location>
        <begin position="39"/>
        <end position="62"/>
    </location>
</feature>
<dbReference type="PANTHER" id="PTHR23508:SF10">
    <property type="entry name" value="CARBOXYLIC ACID TRANSPORTER PROTEIN HOMOLOG"/>
    <property type="match status" value="1"/>
</dbReference>
<evidence type="ECO:0000313" key="8">
    <source>
        <dbReference type="EMBL" id="RPA60433.1"/>
    </source>
</evidence>
<dbReference type="AlphaFoldDB" id="A0A3N4GCA2"/>
<dbReference type="GO" id="GO:0046943">
    <property type="term" value="F:carboxylic acid transmembrane transporter activity"/>
    <property type="evidence" value="ECO:0007669"/>
    <property type="project" value="TreeGrafter"/>
</dbReference>
<dbReference type="PROSITE" id="PS50850">
    <property type="entry name" value="MFS"/>
    <property type="match status" value="1"/>
</dbReference>
<dbReference type="SUPFAM" id="SSF103473">
    <property type="entry name" value="MFS general substrate transporter"/>
    <property type="match status" value="1"/>
</dbReference>
<feature type="transmembrane region" description="Helical" evidence="6">
    <location>
        <begin position="105"/>
        <end position="124"/>
    </location>
</feature>
<feature type="transmembrane region" description="Helical" evidence="6">
    <location>
        <begin position="166"/>
        <end position="185"/>
    </location>
</feature>
<keyword evidence="5 6" id="KW-0472">Membrane</keyword>
<accession>A0A3N4GCA2</accession>
<comment type="subcellular location">
    <subcellularLocation>
        <location evidence="1">Cell membrane</location>
        <topology evidence="1">Multi-pass membrane protein</topology>
    </subcellularLocation>
</comment>
<dbReference type="GO" id="GO:0005886">
    <property type="term" value="C:plasma membrane"/>
    <property type="evidence" value="ECO:0007669"/>
    <property type="project" value="UniProtKB-SubCell"/>
</dbReference>
<dbReference type="InterPro" id="IPR011701">
    <property type="entry name" value="MFS"/>
</dbReference>
<feature type="transmembrane region" description="Helical" evidence="6">
    <location>
        <begin position="249"/>
        <end position="270"/>
    </location>
</feature>
<sequence>MRNLRQLYNIKEHIMEKINEKNLQTADVTKPLNKSQRNALIAAIVASGTDDLNVMFLAFSMSSIIADLAISSVAAGWIATITNFGMLAGGLVFGVLADRYSKMKVFYLTILTFSIATALIFFTPNIQYLYLLRFIAGIGVGGEYGVAISIMAGLVPSKQLGRISSLNGIVGQIGSITSALLAGFIVPALGWRGLFLFGLLPILVVVWAKLTIKEDELGINTDEVVEDAAAEEIVGAKPAISDLFKTPALTYQTIILMVMTTVQIAGYFGMMNWLPTIMQEQVGVTVSGSSSWMITTILGMCLGMLTFGQILDRIGPRLAYGSYLIASAIAVYLFTFANSGAAILIGGAIVGFFVNGMFAGYGAMISRLYPFKINAIANNTILNVGRAVGGFSSVIIGYILDVSSVSMVMIFLSSLYIISFIAMMSLKQLKRANFEQHQLHIQHKVND</sequence>
<name>A0A3N4GCA2_9LACT</name>
<protein>
    <submittedName>
        <fullName evidence="8">MFS transporter</fullName>
    </submittedName>
</protein>
<feature type="transmembrane region" description="Helical" evidence="6">
    <location>
        <begin position="191"/>
        <end position="210"/>
    </location>
</feature>
<dbReference type="PANTHER" id="PTHR23508">
    <property type="entry name" value="CARBOXYLIC ACID TRANSPORTER PROTEIN HOMOLOG"/>
    <property type="match status" value="1"/>
</dbReference>
<evidence type="ECO:0000256" key="5">
    <source>
        <dbReference type="ARBA" id="ARBA00023136"/>
    </source>
</evidence>
<feature type="transmembrane region" description="Helical" evidence="6">
    <location>
        <begin position="68"/>
        <end position="93"/>
    </location>
</feature>
<evidence type="ECO:0000256" key="6">
    <source>
        <dbReference type="SAM" id="Phobius"/>
    </source>
</evidence>
<evidence type="ECO:0000256" key="3">
    <source>
        <dbReference type="ARBA" id="ARBA00022692"/>
    </source>
</evidence>
<feature type="transmembrane region" description="Helical" evidence="6">
    <location>
        <begin position="130"/>
        <end position="154"/>
    </location>
</feature>
<feature type="transmembrane region" description="Helical" evidence="6">
    <location>
        <begin position="290"/>
        <end position="311"/>
    </location>
</feature>
<keyword evidence="4 6" id="KW-1133">Transmembrane helix</keyword>
<evidence type="ECO:0000313" key="9">
    <source>
        <dbReference type="Proteomes" id="UP000273977"/>
    </source>
</evidence>
<dbReference type="Proteomes" id="UP000273977">
    <property type="component" value="Unassembled WGS sequence"/>
</dbReference>